<dbReference type="PIRSF" id="PIRSF038471">
    <property type="entry name" value="MreC"/>
    <property type="match status" value="1"/>
</dbReference>
<dbReference type="PANTHER" id="PTHR34138">
    <property type="entry name" value="CELL SHAPE-DETERMINING PROTEIN MREC"/>
    <property type="match status" value="1"/>
</dbReference>
<dbReference type="InterPro" id="IPR042177">
    <property type="entry name" value="Cell/Rod_1"/>
</dbReference>
<dbReference type="NCBIfam" id="NF010532">
    <property type="entry name" value="PRK13922.9-3"/>
    <property type="match status" value="1"/>
</dbReference>
<reference evidence="8" key="1">
    <citation type="journal article" date="2019" name="Int. J. Syst. Evol. Microbiol.">
        <title>The Global Catalogue of Microorganisms (GCM) 10K type strain sequencing project: providing services to taxonomists for standard genome sequencing and annotation.</title>
        <authorList>
            <consortium name="The Broad Institute Genomics Platform"/>
            <consortium name="The Broad Institute Genome Sequencing Center for Infectious Disease"/>
            <person name="Wu L."/>
            <person name="Ma J."/>
        </authorList>
    </citation>
    <scope>NUCLEOTIDE SEQUENCE [LARGE SCALE GENOMIC DNA]</scope>
    <source>
        <strain evidence="8">KCTC 12708</strain>
    </source>
</reference>
<comment type="similarity">
    <text evidence="1 5">Belongs to the MreC family.</text>
</comment>
<evidence type="ECO:0000313" key="8">
    <source>
        <dbReference type="Proteomes" id="UP000615593"/>
    </source>
</evidence>
<gene>
    <name evidence="7" type="primary">mreC</name>
    <name evidence="7" type="ORF">GCM10008088_05050</name>
</gene>
<evidence type="ECO:0000256" key="5">
    <source>
        <dbReference type="PIRNR" id="PIRNR038471"/>
    </source>
</evidence>
<dbReference type="Proteomes" id="UP000615593">
    <property type="component" value="Unassembled WGS sequence"/>
</dbReference>
<keyword evidence="8" id="KW-1185">Reference proteome</keyword>
<dbReference type="GeneID" id="94368156"/>
<sequence length="274" mass="31422">MQQIINFLIKYKNTLLFLLLLFISLVFTVQSHSYHKSKFINSANSLTGGVYNWANDIDEYFNLKEYNDRLVEENKYLRSRLGELNAKNLDTIYQDTSSFDNPYQFTSAKVIRNQFSNIDNYILVDKGEKDSIHSDLGVITSRGIVGIVEESSRNFSRVISILNTNSSISVQLKNTNHFGSLLWNGKNPNIVQLEEVPRLAPVKKGDTITTDGRSYIFPKGIPVGVVDNFELDVNQSYYKINVRLFNDMTNVGYVYIIDNQNLEELQSLETENNE</sequence>
<accession>A0ABQ3BJB7</accession>
<comment type="caution">
    <text evidence="7">The sequence shown here is derived from an EMBL/GenBank/DDBJ whole genome shotgun (WGS) entry which is preliminary data.</text>
</comment>
<dbReference type="EMBL" id="BMWY01000001">
    <property type="protein sequence ID" value="GGZ46594.1"/>
    <property type="molecule type" value="Genomic_DNA"/>
</dbReference>
<dbReference type="Gene3D" id="2.40.10.340">
    <property type="entry name" value="Rod shape-determining protein MreC, domain 1"/>
    <property type="match status" value="1"/>
</dbReference>
<evidence type="ECO:0000256" key="2">
    <source>
        <dbReference type="ARBA" id="ARBA00013855"/>
    </source>
</evidence>
<protein>
    <recommendedName>
        <fullName evidence="2 5">Cell shape-determining protein MreC</fullName>
    </recommendedName>
    <alternativeName>
        <fullName evidence="4 5">Cell shape protein MreC</fullName>
    </alternativeName>
</protein>
<name>A0ABQ3BJB7_9FLAO</name>
<evidence type="ECO:0000256" key="3">
    <source>
        <dbReference type="ARBA" id="ARBA00022960"/>
    </source>
</evidence>
<dbReference type="RefSeq" id="WP_027886111.1">
    <property type="nucleotide sequence ID" value="NZ_BMWY01000001.1"/>
</dbReference>
<dbReference type="Gene3D" id="2.40.10.350">
    <property type="entry name" value="Rod shape-determining protein MreC, domain 2"/>
    <property type="match status" value="1"/>
</dbReference>
<dbReference type="InterPro" id="IPR055342">
    <property type="entry name" value="MreC_beta-barrel_core"/>
</dbReference>
<proteinExistence type="inferred from homology"/>
<keyword evidence="3 5" id="KW-0133">Cell shape</keyword>
<evidence type="ECO:0000313" key="7">
    <source>
        <dbReference type="EMBL" id="GGZ46594.1"/>
    </source>
</evidence>
<dbReference type="InterPro" id="IPR007221">
    <property type="entry name" value="MreC"/>
</dbReference>
<evidence type="ECO:0000259" key="6">
    <source>
        <dbReference type="Pfam" id="PF04085"/>
    </source>
</evidence>
<dbReference type="InterPro" id="IPR042175">
    <property type="entry name" value="Cell/Rod_MreC_2"/>
</dbReference>
<evidence type="ECO:0000256" key="1">
    <source>
        <dbReference type="ARBA" id="ARBA00009369"/>
    </source>
</evidence>
<evidence type="ECO:0000256" key="4">
    <source>
        <dbReference type="ARBA" id="ARBA00032089"/>
    </source>
</evidence>
<feature type="domain" description="Rod shape-determining protein MreC beta-barrel core" evidence="6">
    <location>
        <begin position="110"/>
        <end position="257"/>
    </location>
</feature>
<organism evidence="7 8">
    <name type="scientific">Mesonia mobilis</name>
    <dbReference type="NCBI Taxonomy" id="369791"/>
    <lineage>
        <taxon>Bacteria</taxon>
        <taxon>Pseudomonadati</taxon>
        <taxon>Bacteroidota</taxon>
        <taxon>Flavobacteriia</taxon>
        <taxon>Flavobacteriales</taxon>
        <taxon>Flavobacteriaceae</taxon>
        <taxon>Mesonia</taxon>
    </lineage>
</organism>
<comment type="function">
    <text evidence="5">Involved in formation and maintenance of cell shape.</text>
</comment>
<dbReference type="Pfam" id="PF04085">
    <property type="entry name" value="MreC"/>
    <property type="match status" value="1"/>
</dbReference>
<dbReference type="PANTHER" id="PTHR34138:SF1">
    <property type="entry name" value="CELL SHAPE-DETERMINING PROTEIN MREC"/>
    <property type="match status" value="1"/>
</dbReference>